<gene>
    <name evidence="1" type="ORF">MELLADRAFT_110709</name>
</gene>
<organism evidence="2">
    <name type="scientific">Melampsora larici-populina (strain 98AG31 / pathotype 3-4-7)</name>
    <name type="common">Poplar leaf rust fungus</name>
    <dbReference type="NCBI Taxonomy" id="747676"/>
    <lineage>
        <taxon>Eukaryota</taxon>
        <taxon>Fungi</taxon>
        <taxon>Dikarya</taxon>
        <taxon>Basidiomycota</taxon>
        <taxon>Pucciniomycotina</taxon>
        <taxon>Pucciniomycetes</taxon>
        <taxon>Pucciniales</taxon>
        <taxon>Melampsoraceae</taxon>
        <taxon>Melampsora</taxon>
    </lineage>
</organism>
<dbReference type="InParanoid" id="F4S0P6"/>
<keyword evidence="2" id="KW-1185">Reference proteome</keyword>
<sequence length="110" mass="12572">MPSMRGDVVKCRKMIEGHRNNLLGTFLEDKYSRQIIERIGYRLGKAHKIVAVKSDIIRATLSWGWQEHTIATLDAILSSHWVPTEKDKIKLLFTGIATRISDSARCFCVE</sequence>
<evidence type="ECO:0000313" key="1">
    <source>
        <dbReference type="EMBL" id="EGG01799.1"/>
    </source>
</evidence>
<protein>
    <submittedName>
        <fullName evidence="1">Uncharacterized protein</fullName>
    </submittedName>
</protein>
<name>F4S0P6_MELLP</name>
<reference evidence="2" key="1">
    <citation type="journal article" date="2011" name="Proc. Natl. Acad. Sci. U.S.A.">
        <title>Obligate biotrophy features unraveled by the genomic analysis of rust fungi.</title>
        <authorList>
            <person name="Duplessis S."/>
            <person name="Cuomo C.A."/>
            <person name="Lin Y.-C."/>
            <person name="Aerts A."/>
            <person name="Tisserant E."/>
            <person name="Veneault-Fourrey C."/>
            <person name="Joly D.L."/>
            <person name="Hacquard S."/>
            <person name="Amselem J."/>
            <person name="Cantarel B.L."/>
            <person name="Chiu R."/>
            <person name="Coutinho P.M."/>
            <person name="Feau N."/>
            <person name="Field M."/>
            <person name="Frey P."/>
            <person name="Gelhaye E."/>
            <person name="Goldberg J."/>
            <person name="Grabherr M.G."/>
            <person name="Kodira C.D."/>
            <person name="Kohler A."/>
            <person name="Kuees U."/>
            <person name="Lindquist E.A."/>
            <person name="Lucas S.M."/>
            <person name="Mago R."/>
            <person name="Mauceli E."/>
            <person name="Morin E."/>
            <person name="Murat C."/>
            <person name="Pangilinan J.L."/>
            <person name="Park R."/>
            <person name="Pearson M."/>
            <person name="Quesneville H."/>
            <person name="Rouhier N."/>
            <person name="Sakthikumar S."/>
            <person name="Salamov A.A."/>
            <person name="Schmutz J."/>
            <person name="Selles B."/>
            <person name="Shapiro H."/>
            <person name="Tanguay P."/>
            <person name="Tuskan G.A."/>
            <person name="Henrissat B."/>
            <person name="Van de Peer Y."/>
            <person name="Rouze P."/>
            <person name="Ellis J.G."/>
            <person name="Dodds P.N."/>
            <person name="Schein J.E."/>
            <person name="Zhong S."/>
            <person name="Hamelin R.C."/>
            <person name="Grigoriev I.V."/>
            <person name="Szabo L.J."/>
            <person name="Martin F."/>
        </authorList>
    </citation>
    <scope>NUCLEOTIDE SEQUENCE [LARGE SCALE GENOMIC DNA]</scope>
    <source>
        <strain evidence="2">98AG31 / pathotype 3-4-7</strain>
    </source>
</reference>
<dbReference type="RefSeq" id="XP_007414899.1">
    <property type="nucleotide sequence ID" value="XM_007414837.1"/>
</dbReference>
<proteinExistence type="predicted"/>
<evidence type="ECO:0000313" key="2">
    <source>
        <dbReference type="Proteomes" id="UP000001072"/>
    </source>
</evidence>
<dbReference type="AlphaFoldDB" id="F4S0P6"/>
<dbReference type="GeneID" id="18924166"/>
<dbReference type="EMBL" id="GL883135">
    <property type="protein sequence ID" value="EGG01799.1"/>
    <property type="molecule type" value="Genomic_DNA"/>
</dbReference>
<dbReference type="Proteomes" id="UP000001072">
    <property type="component" value="Unassembled WGS sequence"/>
</dbReference>
<dbReference type="HOGENOM" id="CLU_2171621_0_0_1"/>
<dbReference type="VEuPathDB" id="FungiDB:MELLADRAFT_110709"/>
<accession>F4S0P6</accession>
<dbReference type="KEGG" id="mlr:MELLADRAFT_110709"/>